<dbReference type="InterPro" id="IPR004117">
    <property type="entry name" value="7tm6_olfct_rcpt"/>
</dbReference>
<dbReference type="AlphaFoldDB" id="A0A7G8Z989"/>
<keyword evidence="6 10" id="KW-1133">Transmembrane helix</keyword>
<name>A0A7G8Z989_9HYME</name>
<reference evidence="11" key="1">
    <citation type="submission" date="2020-06" db="EMBL/GenBank/DDBJ databases">
        <authorList>
            <person name="Sheng S."/>
        </authorList>
    </citation>
    <scope>NUCLEOTIDE SEQUENCE</scope>
    <source>
        <tissue evidence="11">Antenna</tissue>
    </source>
</reference>
<evidence type="ECO:0000256" key="1">
    <source>
        <dbReference type="ARBA" id="ARBA00004651"/>
    </source>
</evidence>
<evidence type="ECO:0000256" key="3">
    <source>
        <dbReference type="ARBA" id="ARBA00022606"/>
    </source>
</evidence>
<keyword evidence="4 10" id="KW-0812">Transmembrane</keyword>
<protein>
    <submittedName>
        <fullName evidence="11">Olfactory receptor 70</fullName>
    </submittedName>
</protein>
<evidence type="ECO:0000256" key="4">
    <source>
        <dbReference type="ARBA" id="ARBA00022692"/>
    </source>
</evidence>
<feature type="transmembrane region" description="Helical" evidence="10">
    <location>
        <begin position="134"/>
        <end position="156"/>
    </location>
</feature>
<evidence type="ECO:0000313" key="11">
    <source>
        <dbReference type="EMBL" id="QNL15014.1"/>
    </source>
</evidence>
<proteinExistence type="evidence at transcript level"/>
<dbReference type="PANTHER" id="PTHR21137:SF35">
    <property type="entry name" value="ODORANT RECEPTOR 19A-RELATED"/>
    <property type="match status" value="1"/>
</dbReference>
<dbReference type="EMBL" id="MT671010">
    <property type="protein sequence ID" value="QNL15014.1"/>
    <property type="molecule type" value="mRNA"/>
</dbReference>
<feature type="transmembrane region" description="Helical" evidence="10">
    <location>
        <begin position="33"/>
        <end position="57"/>
    </location>
</feature>
<dbReference type="GO" id="GO:0004984">
    <property type="term" value="F:olfactory receptor activity"/>
    <property type="evidence" value="ECO:0007669"/>
    <property type="project" value="InterPro"/>
</dbReference>
<evidence type="ECO:0000256" key="9">
    <source>
        <dbReference type="ARBA" id="ARBA00023224"/>
    </source>
</evidence>
<keyword evidence="2" id="KW-1003">Cell membrane</keyword>
<keyword evidence="3" id="KW-0716">Sensory transduction</keyword>
<keyword evidence="5" id="KW-0552">Olfaction</keyword>
<comment type="subcellular location">
    <subcellularLocation>
        <location evidence="1">Cell membrane</location>
        <topology evidence="1">Multi-pass membrane protein</topology>
    </subcellularLocation>
</comment>
<evidence type="ECO:0000256" key="5">
    <source>
        <dbReference type="ARBA" id="ARBA00022725"/>
    </source>
</evidence>
<keyword evidence="8 11" id="KW-0675">Receptor</keyword>
<organism evidence="11">
    <name type="scientific">Aulacocentrum confusum</name>
    <dbReference type="NCBI Taxonomy" id="2767324"/>
    <lineage>
        <taxon>Eukaryota</taxon>
        <taxon>Metazoa</taxon>
        <taxon>Ecdysozoa</taxon>
        <taxon>Arthropoda</taxon>
        <taxon>Hexapoda</taxon>
        <taxon>Insecta</taxon>
        <taxon>Pterygota</taxon>
        <taxon>Neoptera</taxon>
        <taxon>Endopterygota</taxon>
        <taxon>Hymenoptera</taxon>
        <taxon>Apocrita</taxon>
        <taxon>Ichneumonoidea</taxon>
        <taxon>Braconidae</taxon>
        <taxon>Macrocentrinae</taxon>
        <taxon>Aulacocentrum</taxon>
    </lineage>
</organism>
<evidence type="ECO:0000256" key="8">
    <source>
        <dbReference type="ARBA" id="ARBA00023170"/>
    </source>
</evidence>
<dbReference type="PANTHER" id="PTHR21137">
    <property type="entry name" value="ODORANT RECEPTOR"/>
    <property type="match status" value="1"/>
</dbReference>
<keyword evidence="7 10" id="KW-0472">Membrane</keyword>
<sequence>MSKEKLSNYLSYRMTVVRFLSVVGLWPKDQARFWYRFLPVLQLTANISSVLAIAMFVRKHINNLHRAIKGMSSMMSYLSNILKTTCVMINREDATKLHQMLDTQFFMLLNRPELSKIILNEVTTFRRLSSMMSFLTYLSCTIYVTRPVIIIIYQHLKQRHPIRYGLLFPGIYPWKIAPNSLLYKFHYGLESISTIFAFSVCAGIDLLFTLYIFQMIAQLREMSYCISNIDTAKNGHKAVENCVIKYEQLMKCRDILEKIYGPIMLWTMLINAASLCCQMFEFSKVGIIKLLNGHTGEFNGFSILRYQR</sequence>
<dbReference type="GO" id="GO:0005886">
    <property type="term" value="C:plasma membrane"/>
    <property type="evidence" value="ECO:0007669"/>
    <property type="project" value="UniProtKB-SubCell"/>
</dbReference>
<dbReference type="GO" id="GO:0007165">
    <property type="term" value="P:signal transduction"/>
    <property type="evidence" value="ECO:0007669"/>
    <property type="project" value="UniProtKB-KW"/>
</dbReference>
<gene>
    <name evidence="11" type="primary">OR70</name>
</gene>
<dbReference type="Pfam" id="PF02949">
    <property type="entry name" value="7tm_6"/>
    <property type="match status" value="1"/>
</dbReference>
<accession>A0A7G8Z989</accession>
<keyword evidence="9" id="KW-0807">Transducer</keyword>
<evidence type="ECO:0000256" key="7">
    <source>
        <dbReference type="ARBA" id="ARBA00023136"/>
    </source>
</evidence>
<dbReference type="GO" id="GO:0005549">
    <property type="term" value="F:odorant binding"/>
    <property type="evidence" value="ECO:0007669"/>
    <property type="project" value="InterPro"/>
</dbReference>
<evidence type="ECO:0000256" key="2">
    <source>
        <dbReference type="ARBA" id="ARBA00022475"/>
    </source>
</evidence>
<evidence type="ECO:0000256" key="6">
    <source>
        <dbReference type="ARBA" id="ARBA00022989"/>
    </source>
</evidence>
<feature type="transmembrane region" description="Helical" evidence="10">
    <location>
        <begin position="192"/>
        <end position="213"/>
    </location>
</feature>
<evidence type="ECO:0000256" key="10">
    <source>
        <dbReference type="SAM" id="Phobius"/>
    </source>
</evidence>